<dbReference type="SUPFAM" id="SSF49373">
    <property type="entry name" value="Invasin/intimin cell-adhesion fragments"/>
    <property type="match status" value="1"/>
</dbReference>
<organism evidence="4 5">
    <name type="scientific">Gimesia algae</name>
    <dbReference type="NCBI Taxonomy" id="2527971"/>
    <lineage>
        <taxon>Bacteria</taxon>
        <taxon>Pseudomonadati</taxon>
        <taxon>Planctomycetota</taxon>
        <taxon>Planctomycetia</taxon>
        <taxon>Planctomycetales</taxon>
        <taxon>Planctomycetaceae</taxon>
        <taxon>Gimesia</taxon>
    </lineage>
</organism>
<dbReference type="InterPro" id="IPR008964">
    <property type="entry name" value="Invasin/intimin_cell_adhesion"/>
</dbReference>
<dbReference type="Pfam" id="PF07587">
    <property type="entry name" value="PSD1"/>
    <property type="match status" value="1"/>
</dbReference>
<feature type="signal peptide" evidence="1">
    <location>
        <begin position="1"/>
        <end position="27"/>
    </location>
</feature>
<dbReference type="Gene3D" id="2.60.40.1080">
    <property type="match status" value="2"/>
</dbReference>
<dbReference type="PANTHER" id="PTHR35889:SF3">
    <property type="entry name" value="F-BOX DOMAIN-CONTAINING PROTEIN"/>
    <property type="match status" value="1"/>
</dbReference>
<evidence type="ECO:0000313" key="5">
    <source>
        <dbReference type="Proteomes" id="UP000316855"/>
    </source>
</evidence>
<evidence type="ECO:0000313" key="4">
    <source>
        <dbReference type="EMBL" id="QDT90189.1"/>
    </source>
</evidence>
<protein>
    <submittedName>
        <fullName evidence="4">Bacterial Ig-like domain (Group 2)</fullName>
    </submittedName>
</protein>
<sequence precursor="true">MKSISLLLLQIFCLTAVCTSYPGSAEAAELVGYLPRQAKTIQLTDPDACQQLLVTLEDDQKGTQRDVTRKVKYVPFPVGIVKVTSTGFVTPLSNGTATVTARLDENLTVKFPVVVTSFEKQRPVNFYNDVIPQLTRGGCNSGACHGTPSGKNNFHLSLLGFEPANDFEYLTKESLGRRVSAAAPETSLLLRKATGELAHGGGSRFKKGGAEYKLIKRWIQEGMHYDPETGPTVKHIEIYPQNRVLPLHAKQQLTVTAYFSDGTTQDITRVAEYKPNQPKMSEVDHHGLVTLKDMTGTTSVMVRFQEHVAVFMATIPLGKPTPNLPEPTNFIDKHIFAKLKVLGLPPSENCDDSTFLRRVTLDMTGRIPTLAQTREFLSDNRPDKRARKIDELLDSPGYADVFAAKWAGILRNKAGRNLEQIARETFAFHSWIRSSISSNKPYNQFVTELVTARGKSGTNPAVSWYRAVKDPKDQMSDIAQVFLGVRIQCAQCHHHPYEKWSQDDFYGFQAFFTTIGRKEVYKLPEDDTIFHKRMVAVAKNPNTDRELKPTPLDGDALDIPAHRDPRIDLADWISSAENPFFARMLVNRYWKHFFGRGLVEPEDDIRITNPATHPELLDELAESFVKSNYDLKELCRVICNSRTYQFSSFPNKYNQDDDQNYARYYPRRLSAEVMLDAMNDAAGAKNNFNHQPVGVRAVALPDDSANVESFFLRVFGRPQMDTACECERTANADLAQSLHLINSDTMQSILSASDGRAIQLARDKSKDDQTHITELYLLAMSRQPTQDELDTALAHLAKKRQQAAADPKKTSEEQAVKEAYEDIIWVVINTKEFLFNH</sequence>
<feature type="chain" id="PRO_5022204681" evidence="1">
    <location>
        <begin position="28"/>
        <end position="837"/>
    </location>
</feature>
<dbReference type="RefSeq" id="WP_145225955.1">
    <property type="nucleotide sequence ID" value="NZ_CP036343.1"/>
</dbReference>
<proteinExistence type="predicted"/>
<gene>
    <name evidence="4" type="ORF">Pan161_18390</name>
</gene>
<dbReference type="EMBL" id="CP036343">
    <property type="protein sequence ID" value="QDT90189.1"/>
    <property type="molecule type" value="Genomic_DNA"/>
</dbReference>
<dbReference type="OrthoDB" id="220069at2"/>
<dbReference type="KEGG" id="gax:Pan161_18390"/>
<name>A0A517VB28_9PLAN</name>
<dbReference type="InterPro" id="IPR011444">
    <property type="entry name" value="DUF1549"/>
</dbReference>
<evidence type="ECO:0000259" key="2">
    <source>
        <dbReference type="Pfam" id="PF07583"/>
    </source>
</evidence>
<dbReference type="AlphaFoldDB" id="A0A517VB28"/>
<accession>A0A517VB28</accession>
<keyword evidence="1" id="KW-0732">Signal</keyword>
<dbReference type="Pfam" id="PF07583">
    <property type="entry name" value="PSCyt2"/>
    <property type="match status" value="1"/>
</dbReference>
<reference evidence="4 5" key="1">
    <citation type="submission" date="2019-02" db="EMBL/GenBank/DDBJ databases">
        <title>Deep-cultivation of Planctomycetes and their phenomic and genomic characterization uncovers novel biology.</title>
        <authorList>
            <person name="Wiegand S."/>
            <person name="Jogler M."/>
            <person name="Boedeker C."/>
            <person name="Pinto D."/>
            <person name="Vollmers J."/>
            <person name="Rivas-Marin E."/>
            <person name="Kohn T."/>
            <person name="Peeters S.H."/>
            <person name="Heuer A."/>
            <person name="Rast P."/>
            <person name="Oberbeckmann S."/>
            <person name="Bunk B."/>
            <person name="Jeske O."/>
            <person name="Meyerdierks A."/>
            <person name="Storesund J.E."/>
            <person name="Kallscheuer N."/>
            <person name="Luecker S."/>
            <person name="Lage O.M."/>
            <person name="Pohl T."/>
            <person name="Merkel B.J."/>
            <person name="Hornburger P."/>
            <person name="Mueller R.-W."/>
            <person name="Bruemmer F."/>
            <person name="Labrenz M."/>
            <person name="Spormann A.M."/>
            <person name="Op den Camp H."/>
            <person name="Overmann J."/>
            <person name="Amann R."/>
            <person name="Jetten M.S.M."/>
            <person name="Mascher T."/>
            <person name="Medema M.H."/>
            <person name="Devos D.P."/>
            <person name="Kaster A.-K."/>
            <person name="Ovreas L."/>
            <person name="Rohde M."/>
            <person name="Galperin M.Y."/>
            <person name="Jogler C."/>
        </authorList>
    </citation>
    <scope>NUCLEOTIDE SEQUENCE [LARGE SCALE GENOMIC DNA]</scope>
    <source>
        <strain evidence="4 5">Pan161</strain>
    </source>
</reference>
<feature type="domain" description="DUF1553" evidence="3">
    <location>
        <begin position="566"/>
        <end position="795"/>
    </location>
</feature>
<dbReference type="Proteomes" id="UP000316855">
    <property type="component" value="Chromosome"/>
</dbReference>
<feature type="domain" description="DUF1549" evidence="2">
    <location>
        <begin position="331"/>
        <end position="515"/>
    </location>
</feature>
<keyword evidence="5" id="KW-1185">Reference proteome</keyword>
<dbReference type="InterPro" id="IPR022655">
    <property type="entry name" value="DUF1553"/>
</dbReference>
<evidence type="ECO:0000259" key="3">
    <source>
        <dbReference type="Pfam" id="PF07587"/>
    </source>
</evidence>
<dbReference type="PANTHER" id="PTHR35889">
    <property type="entry name" value="CYCLOINULO-OLIGOSACCHARIDE FRUCTANOTRANSFERASE-RELATED"/>
    <property type="match status" value="1"/>
</dbReference>
<evidence type="ECO:0000256" key="1">
    <source>
        <dbReference type="SAM" id="SignalP"/>
    </source>
</evidence>